<dbReference type="Pfam" id="PF07963">
    <property type="entry name" value="N_methyl"/>
    <property type="match status" value="1"/>
</dbReference>
<dbReference type="Proteomes" id="UP000026923">
    <property type="component" value="Unassembled WGS sequence"/>
</dbReference>
<dbReference type="NCBIfam" id="TIGR02532">
    <property type="entry name" value="IV_pilin_GFxxxE"/>
    <property type="match status" value="1"/>
</dbReference>
<name>A0A061JVU8_STUST</name>
<dbReference type="AlphaFoldDB" id="A0A061JVU8"/>
<dbReference type="InterPro" id="IPR045584">
    <property type="entry name" value="Pilin-like"/>
</dbReference>
<dbReference type="HOGENOM" id="CLU_137843_0_0_6"/>
<keyword evidence="1" id="KW-1133">Transmembrane helix</keyword>
<dbReference type="eggNOG" id="COG4970">
    <property type="taxonomic scope" value="Bacteria"/>
</dbReference>
<gene>
    <name evidence="2" type="ORF">B597_002190</name>
</gene>
<organism evidence="2 3">
    <name type="scientific">Stutzerimonas stutzeri KOS6</name>
    <dbReference type="NCBI Taxonomy" id="1218352"/>
    <lineage>
        <taxon>Bacteria</taxon>
        <taxon>Pseudomonadati</taxon>
        <taxon>Pseudomonadota</taxon>
        <taxon>Gammaproteobacteria</taxon>
        <taxon>Pseudomonadales</taxon>
        <taxon>Pseudomonadaceae</taxon>
        <taxon>Stutzerimonas</taxon>
    </lineage>
</organism>
<dbReference type="RefSeq" id="WP_003295865.1">
    <property type="nucleotide sequence ID" value="NZ_KK020675.1"/>
</dbReference>
<proteinExistence type="predicted"/>
<accession>A0A061JVU8</accession>
<dbReference type="Gene3D" id="3.30.700.10">
    <property type="entry name" value="Glycoprotein, Type 4 Pilin"/>
    <property type="match status" value="1"/>
</dbReference>
<keyword evidence="1" id="KW-0472">Membrane</keyword>
<feature type="transmembrane region" description="Helical" evidence="1">
    <location>
        <begin position="12"/>
        <end position="31"/>
    </location>
</feature>
<protein>
    <submittedName>
        <fullName evidence="2">General secretion pathway protein H</fullName>
    </submittedName>
</protein>
<dbReference type="EMBL" id="AMCZ02000002">
    <property type="protein sequence ID" value="EWC42765.1"/>
    <property type="molecule type" value="Genomic_DNA"/>
</dbReference>
<evidence type="ECO:0000256" key="1">
    <source>
        <dbReference type="SAM" id="Phobius"/>
    </source>
</evidence>
<evidence type="ECO:0000313" key="3">
    <source>
        <dbReference type="Proteomes" id="UP000026923"/>
    </source>
</evidence>
<dbReference type="OrthoDB" id="5786415at2"/>
<sequence>MVEQRGFTIVELIMVIVIIGILAAVVGPRFFSKSNFDERFYFEEVLSSVRYAQKLAVASGCYIQVQVSATGTELHYFNNCGDKNSGETVLGGYAVANPQQVIKVGAAPFTVVFNSIGCVSTTKFCPVQGIDELEIGESSFKMKIHRATGFIEVMQ</sequence>
<dbReference type="SUPFAM" id="SSF54523">
    <property type="entry name" value="Pili subunits"/>
    <property type="match status" value="1"/>
</dbReference>
<evidence type="ECO:0000313" key="2">
    <source>
        <dbReference type="EMBL" id="EWC42765.1"/>
    </source>
</evidence>
<reference evidence="2 3" key="1">
    <citation type="journal article" date="2013" name="Genome Announc.">
        <title>Draft Genome of the Nitrogen-Fixing Bacterium Pseudomonas stutzeri Strain KOS6 Isolated from Industrial Hydrocarbon Sludge.</title>
        <authorList>
            <person name="Grigoryeva T.V."/>
            <person name="Laikov A.V."/>
            <person name="Naumova R.P."/>
            <person name="Manolov A.I."/>
            <person name="Larin A.K."/>
            <person name="Karpova I.Y."/>
            <person name="Semashko T.A."/>
            <person name="Alexeev D.G."/>
            <person name="Kostryukova E.S."/>
            <person name="Muller R."/>
            <person name="Govorun V.M."/>
        </authorList>
    </citation>
    <scope>NUCLEOTIDE SEQUENCE [LARGE SCALE GENOMIC DNA]</scope>
    <source>
        <strain evidence="2 3">KOS6</strain>
    </source>
</reference>
<dbReference type="InterPro" id="IPR012902">
    <property type="entry name" value="N_methyl_site"/>
</dbReference>
<comment type="caution">
    <text evidence="2">The sequence shown here is derived from an EMBL/GenBank/DDBJ whole genome shotgun (WGS) entry which is preliminary data.</text>
</comment>
<keyword evidence="1" id="KW-0812">Transmembrane</keyword>